<dbReference type="InterPro" id="IPR002637">
    <property type="entry name" value="RdgB/HAM1"/>
</dbReference>
<dbReference type="Pfam" id="PF01725">
    <property type="entry name" value="Ham1p_like"/>
    <property type="match status" value="1"/>
</dbReference>
<dbReference type="AlphaFoldDB" id="A0A2T9Z440"/>
<dbReference type="PANTHER" id="PTHR11067:SF9">
    <property type="entry name" value="INOSINE TRIPHOSPHATE PYROPHOSPHATASE"/>
    <property type="match status" value="1"/>
</dbReference>
<dbReference type="Proteomes" id="UP000245609">
    <property type="component" value="Unassembled WGS sequence"/>
</dbReference>
<dbReference type="GO" id="GO:0009143">
    <property type="term" value="P:nucleoside triphosphate catabolic process"/>
    <property type="evidence" value="ECO:0007669"/>
    <property type="project" value="InterPro"/>
</dbReference>
<keyword evidence="5" id="KW-1185">Reference proteome</keyword>
<dbReference type="Gene3D" id="3.90.950.10">
    <property type="match status" value="1"/>
</dbReference>
<evidence type="ECO:0000256" key="1">
    <source>
        <dbReference type="ARBA" id="ARBA00008023"/>
    </source>
</evidence>
<dbReference type="PANTHER" id="PTHR11067">
    <property type="entry name" value="INOSINE TRIPHOSPHATE PYROPHOSPHATASE/HAM1 PROTEIN"/>
    <property type="match status" value="1"/>
</dbReference>
<feature type="non-terminal residue" evidence="4">
    <location>
        <position position="1"/>
    </location>
</feature>
<protein>
    <recommendedName>
        <fullName evidence="6">Inosine triphosphate pyrophosphatase</fullName>
    </recommendedName>
</protein>
<proteinExistence type="inferred from homology"/>
<sequence>KQEQAAGSIEDSWRQSENHVQGYRSRGNPRDNGRDFDPQVQSSSADNPSAAFNGLPGAYVKWFLKELGPQGLYNMLASFDNKRAYARCTFAYTAGPGQDILLFTGTTKGTIVPPRGKTTFGWDPIFQPEDYSLTYAEMTSEEKNSVSHRYKALAQLQEYLESVNQ</sequence>
<dbReference type="OrthoDB" id="6288734at2759"/>
<dbReference type="GO" id="GO:0047429">
    <property type="term" value="F:nucleoside triphosphate diphosphatase activity"/>
    <property type="evidence" value="ECO:0007669"/>
    <property type="project" value="InterPro"/>
</dbReference>
<evidence type="ECO:0000256" key="3">
    <source>
        <dbReference type="SAM" id="MobiDB-lite"/>
    </source>
</evidence>
<feature type="region of interest" description="Disordered" evidence="3">
    <location>
        <begin position="1"/>
        <end position="49"/>
    </location>
</feature>
<dbReference type="STRING" id="133381.A0A2T9Z440"/>
<reference evidence="4 5" key="1">
    <citation type="journal article" date="2018" name="MBio">
        <title>Comparative Genomics Reveals the Core Gene Toolbox for the Fungus-Insect Symbiosis.</title>
        <authorList>
            <person name="Wang Y."/>
            <person name="Stata M."/>
            <person name="Wang W."/>
            <person name="Stajich J.E."/>
            <person name="White M.M."/>
            <person name="Moncalvo J.M."/>
        </authorList>
    </citation>
    <scope>NUCLEOTIDE SEQUENCE [LARGE SCALE GENOMIC DNA]</scope>
    <source>
        <strain evidence="4 5">SC-DP-2</strain>
    </source>
</reference>
<dbReference type="CDD" id="cd00515">
    <property type="entry name" value="HAM1"/>
    <property type="match status" value="1"/>
</dbReference>
<feature type="compositionally biased region" description="Basic and acidic residues" evidence="3">
    <location>
        <begin position="28"/>
        <end position="37"/>
    </location>
</feature>
<evidence type="ECO:0008006" key="6">
    <source>
        <dbReference type="Google" id="ProtNLM"/>
    </source>
</evidence>
<evidence type="ECO:0000256" key="2">
    <source>
        <dbReference type="ARBA" id="ARBA00022801"/>
    </source>
</evidence>
<dbReference type="EMBL" id="MBFS01002283">
    <property type="protein sequence ID" value="PVU99306.1"/>
    <property type="molecule type" value="Genomic_DNA"/>
</dbReference>
<accession>A0A2T9Z440</accession>
<gene>
    <name evidence="4" type="ORF">BB560_005528</name>
</gene>
<evidence type="ECO:0000313" key="4">
    <source>
        <dbReference type="EMBL" id="PVU99306.1"/>
    </source>
</evidence>
<keyword evidence="2" id="KW-0378">Hydrolase</keyword>
<name>A0A2T9Z440_9FUNG</name>
<organism evidence="4 5">
    <name type="scientific">Smittium megazygosporum</name>
    <dbReference type="NCBI Taxonomy" id="133381"/>
    <lineage>
        <taxon>Eukaryota</taxon>
        <taxon>Fungi</taxon>
        <taxon>Fungi incertae sedis</taxon>
        <taxon>Zoopagomycota</taxon>
        <taxon>Kickxellomycotina</taxon>
        <taxon>Harpellomycetes</taxon>
        <taxon>Harpellales</taxon>
        <taxon>Legeriomycetaceae</taxon>
        <taxon>Smittium</taxon>
    </lineage>
</organism>
<dbReference type="SUPFAM" id="SSF52972">
    <property type="entry name" value="ITPase-like"/>
    <property type="match status" value="1"/>
</dbReference>
<comment type="caution">
    <text evidence="4">The sequence shown here is derived from an EMBL/GenBank/DDBJ whole genome shotgun (WGS) entry which is preliminary data.</text>
</comment>
<evidence type="ECO:0000313" key="5">
    <source>
        <dbReference type="Proteomes" id="UP000245609"/>
    </source>
</evidence>
<comment type="similarity">
    <text evidence="1">Belongs to the HAM1 NTPase family.</text>
</comment>
<dbReference type="GO" id="GO:0005737">
    <property type="term" value="C:cytoplasm"/>
    <property type="evidence" value="ECO:0007669"/>
    <property type="project" value="TreeGrafter"/>
</dbReference>
<dbReference type="InterPro" id="IPR029001">
    <property type="entry name" value="ITPase-like_fam"/>
</dbReference>